<reference evidence="1 2" key="1">
    <citation type="journal article" date="2024" name="J Genomics">
        <title>Draft genome sequencing and assembly of Favolaschia claudopus CIRM-BRFM 2984 isolated from oak limbs.</title>
        <authorList>
            <person name="Navarro D."/>
            <person name="Drula E."/>
            <person name="Chaduli D."/>
            <person name="Cazenave R."/>
            <person name="Ahrendt S."/>
            <person name="Wang J."/>
            <person name="Lipzen A."/>
            <person name="Daum C."/>
            <person name="Barry K."/>
            <person name="Grigoriev I.V."/>
            <person name="Favel A."/>
            <person name="Rosso M.N."/>
            <person name="Martin F."/>
        </authorList>
    </citation>
    <scope>NUCLEOTIDE SEQUENCE [LARGE SCALE GENOMIC DNA]</scope>
    <source>
        <strain evidence="1 2">CIRM-BRFM 2984</strain>
    </source>
</reference>
<accession>A0AAW0DAM8</accession>
<keyword evidence="2" id="KW-1185">Reference proteome</keyword>
<evidence type="ECO:0000313" key="1">
    <source>
        <dbReference type="EMBL" id="KAK7049182.1"/>
    </source>
</evidence>
<dbReference type="AlphaFoldDB" id="A0AAW0DAM8"/>
<comment type="caution">
    <text evidence="1">The sequence shown here is derived from an EMBL/GenBank/DDBJ whole genome shotgun (WGS) entry which is preliminary data.</text>
</comment>
<name>A0AAW0DAM8_9AGAR</name>
<protein>
    <submittedName>
        <fullName evidence="1">Uncharacterized protein</fullName>
    </submittedName>
</protein>
<dbReference type="EMBL" id="JAWWNJ010000009">
    <property type="protein sequence ID" value="KAK7049182.1"/>
    <property type="molecule type" value="Genomic_DNA"/>
</dbReference>
<proteinExistence type="predicted"/>
<dbReference type="Proteomes" id="UP001362999">
    <property type="component" value="Unassembled WGS sequence"/>
</dbReference>
<sequence length="183" mass="20903">MSSTPLLTFNNEKDLINSSLLVGPDARTAYYTISTTFHKKPFRLERRHTTTITSVSTGLVGSIDWEEKVFVINGLGRRWDDVRVKDSRKRFFFTWADFPTYKLEFHDRLRELTATPVTGGPAVQFRGYHPKPFHMSQTNPASISFPHQMQDEVEKMFLLISIVYTDVKRLDAARAAAMAVAVS</sequence>
<evidence type="ECO:0000313" key="2">
    <source>
        <dbReference type="Proteomes" id="UP001362999"/>
    </source>
</evidence>
<gene>
    <name evidence="1" type="ORF">R3P38DRAFT_1886854</name>
</gene>
<organism evidence="1 2">
    <name type="scientific">Favolaschia claudopus</name>
    <dbReference type="NCBI Taxonomy" id="2862362"/>
    <lineage>
        <taxon>Eukaryota</taxon>
        <taxon>Fungi</taxon>
        <taxon>Dikarya</taxon>
        <taxon>Basidiomycota</taxon>
        <taxon>Agaricomycotina</taxon>
        <taxon>Agaricomycetes</taxon>
        <taxon>Agaricomycetidae</taxon>
        <taxon>Agaricales</taxon>
        <taxon>Marasmiineae</taxon>
        <taxon>Mycenaceae</taxon>
        <taxon>Favolaschia</taxon>
    </lineage>
</organism>